<comment type="similarity">
    <text evidence="1">Belongs to the sigma-70 factor family. ECF subfamily.</text>
</comment>
<dbReference type="PATRIC" id="fig|1254432.3.peg.8258"/>
<evidence type="ECO:0000256" key="2">
    <source>
        <dbReference type="ARBA" id="ARBA00023015"/>
    </source>
</evidence>
<gene>
    <name evidence="7" type="ORF">SCE1572_36440</name>
</gene>
<dbReference type="InterPro" id="IPR013249">
    <property type="entry name" value="RNA_pol_sigma70_r4_t2"/>
</dbReference>
<dbReference type="GO" id="GO:0003677">
    <property type="term" value="F:DNA binding"/>
    <property type="evidence" value="ECO:0007669"/>
    <property type="project" value="UniProtKB-KW"/>
</dbReference>
<dbReference type="Proteomes" id="UP000014803">
    <property type="component" value="Chromosome"/>
</dbReference>
<dbReference type="Gene3D" id="1.10.1740.10">
    <property type="match status" value="1"/>
</dbReference>
<evidence type="ECO:0000256" key="3">
    <source>
        <dbReference type="ARBA" id="ARBA00023082"/>
    </source>
</evidence>
<dbReference type="SUPFAM" id="SSF88946">
    <property type="entry name" value="Sigma2 domain of RNA polymerase sigma factors"/>
    <property type="match status" value="1"/>
</dbReference>
<protein>
    <recommendedName>
        <fullName evidence="6">RNA polymerase sigma factor 70 region 4 type 2 domain-containing protein</fullName>
    </recommendedName>
</protein>
<dbReference type="NCBIfam" id="TIGR02937">
    <property type="entry name" value="sigma70-ECF"/>
    <property type="match status" value="1"/>
</dbReference>
<keyword evidence="3" id="KW-0731">Sigma factor</keyword>
<evidence type="ECO:0000256" key="1">
    <source>
        <dbReference type="ARBA" id="ARBA00010641"/>
    </source>
</evidence>
<dbReference type="KEGG" id="scu:SCE1572_36440"/>
<dbReference type="AlphaFoldDB" id="S4Y4Y7"/>
<dbReference type="GO" id="GO:0006352">
    <property type="term" value="P:DNA-templated transcription initiation"/>
    <property type="evidence" value="ECO:0007669"/>
    <property type="project" value="InterPro"/>
</dbReference>
<evidence type="ECO:0000256" key="5">
    <source>
        <dbReference type="ARBA" id="ARBA00023163"/>
    </source>
</evidence>
<dbReference type="STRING" id="1254432.SCE1572_36440"/>
<dbReference type="Pfam" id="PF08281">
    <property type="entry name" value="Sigma70_r4_2"/>
    <property type="match status" value="1"/>
</dbReference>
<dbReference type="HOGENOM" id="CLU_047691_3_0_7"/>
<name>S4Y4Y7_SORCE</name>
<dbReference type="SUPFAM" id="SSF88659">
    <property type="entry name" value="Sigma3 and sigma4 domains of RNA polymerase sigma factors"/>
    <property type="match status" value="1"/>
</dbReference>
<evidence type="ECO:0000313" key="7">
    <source>
        <dbReference type="EMBL" id="AGP39501.1"/>
    </source>
</evidence>
<evidence type="ECO:0000313" key="8">
    <source>
        <dbReference type="Proteomes" id="UP000014803"/>
    </source>
</evidence>
<dbReference type="PANTHER" id="PTHR43133">
    <property type="entry name" value="RNA POLYMERASE ECF-TYPE SIGMA FACTO"/>
    <property type="match status" value="1"/>
</dbReference>
<dbReference type="GO" id="GO:0016987">
    <property type="term" value="F:sigma factor activity"/>
    <property type="evidence" value="ECO:0007669"/>
    <property type="project" value="UniProtKB-KW"/>
</dbReference>
<dbReference type="InterPro" id="IPR039425">
    <property type="entry name" value="RNA_pol_sigma-70-like"/>
</dbReference>
<keyword evidence="4" id="KW-0238">DNA-binding</keyword>
<proteinExistence type="inferred from homology"/>
<keyword evidence="5" id="KW-0804">Transcription</keyword>
<reference evidence="7 8" key="1">
    <citation type="journal article" date="2013" name="Sci. Rep.">
        <title>Extraordinary expansion of a Sorangium cellulosum genome from an alkaline milieu.</title>
        <authorList>
            <person name="Han K."/>
            <person name="Li Z.F."/>
            <person name="Peng R."/>
            <person name="Zhu L.P."/>
            <person name="Zhou T."/>
            <person name="Wang L.G."/>
            <person name="Li S.G."/>
            <person name="Zhang X.B."/>
            <person name="Hu W."/>
            <person name="Wu Z.H."/>
            <person name="Qin N."/>
            <person name="Li Y.Z."/>
        </authorList>
    </citation>
    <scope>NUCLEOTIDE SEQUENCE [LARGE SCALE GENOMIC DNA]</scope>
    <source>
        <strain evidence="7 8">So0157-2</strain>
    </source>
</reference>
<dbReference type="InterPro" id="IPR013324">
    <property type="entry name" value="RNA_pol_sigma_r3/r4-like"/>
</dbReference>
<dbReference type="CDD" id="cd06171">
    <property type="entry name" value="Sigma70_r4"/>
    <property type="match status" value="1"/>
</dbReference>
<dbReference type="InterPro" id="IPR014284">
    <property type="entry name" value="RNA_pol_sigma-70_dom"/>
</dbReference>
<dbReference type="InterPro" id="IPR036388">
    <property type="entry name" value="WH-like_DNA-bd_sf"/>
</dbReference>
<accession>S4Y4Y7</accession>
<feature type="domain" description="RNA polymerase sigma factor 70 region 4 type 2" evidence="6">
    <location>
        <begin position="186"/>
        <end position="236"/>
    </location>
</feature>
<dbReference type="eggNOG" id="COG1595">
    <property type="taxonomic scope" value="Bacteria"/>
</dbReference>
<organism evidence="7 8">
    <name type="scientific">Sorangium cellulosum So0157-2</name>
    <dbReference type="NCBI Taxonomy" id="1254432"/>
    <lineage>
        <taxon>Bacteria</taxon>
        <taxon>Pseudomonadati</taxon>
        <taxon>Myxococcota</taxon>
        <taxon>Polyangia</taxon>
        <taxon>Polyangiales</taxon>
        <taxon>Polyangiaceae</taxon>
        <taxon>Sorangium</taxon>
    </lineage>
</organism>
<dbReference type="InterPro" id="IPR013325">
    <property type="entry name" value="RNA_pol_sigma_r2"/>
</dbReference>
<keyword evidence="2" id="KW-0805">Transcription regulation</keyword>
<evidence type="ECO:0000256" key="4">
    <source>
        <dbReference type="ARBA" id="ARBA00023125"/>
    </source>
</evidence>
<dbReference type="PANTHER" id="PTHR43133:SF8">
    <property type="entry name" value="RNA POLYMERASE SIGMA FACTOR HI_1459-RELATED"/>
    <property type="match status" value="1"/>
</dbReference>
<evidence type="ECO:0000259" key="6">
    <source>
        <dbReference type="Pfam" id="PF08281"/>
    </source>
</evidence>
<dbReference type="Gene3D" id="1.10.10.10">
    <property type="entry name" value="Winged helix-like DNA-binding domain superfamily/Winged helix DNA-binding domain"/>
    <property type="match status" value="1"/>
</dbReference>
<sequence>MQETLASRICTASNLGPAATATFSTSNWPEGTADLADRAHRLRPPPGWTPSGIHHKTSRFLSEELEQRPLPAASAVLKPVQEARLRALVAEHHGAIWRLLRRLGVPTAELEDGVLEVFWVASRRLPDIELGSERSFLYQTALRVAGHARRSQRRRREVLVPEEDLAIHVDVGALPDEIADRKRLRVLLDRVLDAMPEDLRTVFVLFELEELSGPEIAEWLMIPEGTVKSRLRRAREEFERVLARCAPRTRK</sequence>
<dbReference type="EMBL" id="CP003969">
    <property type="protein sequence ID" value="AGP39501.1"/>
    <property type="molecule type" value="Genomic_DNA"/>
</dbReference>